<comment type="caution">
    <text evidence="1">The sequence shown here is derived from an EMBL/GenBank/DDBJ whole genome shotgun (WGS) entry which is preliminary data.</text>
</comment>
<evidence type="ECO:0000313" key="2">
    <source>
        <dbReference type="Proteomes" id="UP001142317"/>
    </source>
</evidence>
<dbReference type="RefSeq" id="WP_210007488.1">
    <property type="nucleotide sequence ID" value="NZ_BSEO01000005.1"/>
</dbReference>
<dbReference type="Proteomes" id="UP001142317">
    <property type="component" value="Unassembled WGS sequence"/>
</dbReference>
<evidence type="ECO:0000313" key="1">
    <source>
        <dbReference type="EMBL" id="GLJ79757.1"/>
    </source>
</evidence>
<organism evidence="1 2">
    <name type="scientific">Microbacterium imperiale</name>
    <dbReference type="NCBI Taxonomy" id="33884"/>
    <lineage>
        <taxon>Bacteria</taxon>
        <taxon>Bacillati</taxon>
        <taxon>Actinomycetota</taxon>
        <taxon>Actinomycetes</taxon>
        <taxon>Micrococcales</taxon>
        <taxon>Microbacteriaceae</taxon>
        <taxon>Microbacterium</taxon>
    </lineage>
</organism>
<accession>A0A9W6M3G3</accession>
<dbReference type="AlphaFoldDB" id="A0A9W6M3G3"/>
<dbReference type="EMBL" id="BSEO01000005">
    <property type="protein sequence ID" value="GLJ79757.1"/>
    <property type="molecule type" value="Genomic_DNA"/>
</dbReference>
<protein>
    <submittedName>
        <fullName evidence="1">Uncharacterized protein</fullName>
    </submittedName>
</protein>
<reference evidence="1" key="1">
    <citation type="journal article" date="2014" name="Int. J. Syst. Evol. Microbiol.">
        <title>Complete genome sequence of Corynebacterium casei LMG S-19264T (=DSM 44701T), isolated from a smear-ripened cheese.</title>
        <authorList>
            <consortium name="US DOE Joint Genome Institute (JGI-PGF)"/>
            <person name="Walter F."/>
            <person name="Albersmeier A."/>
            <person name="Kalinowski J."/>
            <person name="Ruckert C."/>
        </authorList>
    </citation>
    <scope>NUCLEOTIDE SEQUENCE</scope>
    <source>
        <strain evidence="1">VKM Ac-1447</strain>
    </source>
</reference>
<keyword evidence="2" id="KW-1185">Reference proteome</keyword>
<proteinExistence type="predicted"/>
<reference evidence="1" key="2">
    <citation type="submission" date="2023-01" db="EMBL/GenBank/DDBJ databases">
        <authorList>
            <person name="Sun Q."/>
            <person name="Evtushenko L."/>
        </authorList>
    </citation>
    <scope>NUCLEOTIDE SEQUENCE</scope>
    <source>
        <strain evidence="1">VKM Ac-1447</strain>
    </source>
</reference>
<name>A0A9W6M3G3_9MICO</name>
<sequence>MTEENVRRGPLGRDEAQRWLLQEYANRAPSQKEMEVRRALARQTSTEWTEADDEALRRATARTMEDGYGEH</sequence>
<gene>
    <name evidence="1" type="ORF">GCM10017586_14390</name>
</gene>